<proteinExistence type="inferred from homology"/>
<dbReference type="FunFam" id="3.20.20.80:FF:000004">
    <property type="entry name" value="Beta-glucosidase 6-phospho-beta-glucosidase"/>
    <property type="match status" value="1"/>
</dbReference>
<organism evidence="5 6">
    <name type="scientific">Streptococcus pantholopis</name>
    <dbReference type="NCBI Taxonomy" id="1811193"/>
    <lineage>
        <taxon>Bacteria</taxon>
        <taxon>Bacillati</taxon>
        <taxon>Bacillota</taxon>
        <taxon>Bacilli</taxon>
        <taxon>Lactobacillales</taxon>
        <taxon>Streptococcaceae</taxon>
        <taxon>Streptococcus</taxon>
    </lineage>
</organism>
<dbReference type="Gene3D" id="3.20.20.80">
    <property type="entry name" value="Glycosidases"/>
    <property type="match status" value="1"/>
</dbReference>
<protein>
    <submittedName>
        <fullName evidence="5">6-phospho-beta-glucosidase</fullName>
    </submittedName>
</protein>
<dbReference type="PROSITE" id="PS00653">
    <property type="entry name" value="GLYCOSYL_HYDROL_F1_2"/>
    <property type="match status" value="1"/>
</dbReference>
<dbReference type="PANTHER" id="PTHR10353">
    <property type="entry name" value="GLYCOSYL HYDROLASE"/>
    <property type="match status" value="1"/>
</dbReference>
<comment type="similarity">
    <text evidence="1 4">Belongs to the glycosyl hydrolase 1 family.</text>
</comment>
<dbReference type="RefSeq" id="WP_067062461.1">
    <property type="nucleotide sequence ID" value="NZ_CP014699.1"/>
</dbReference>
<evidence type="ECO:0000256" key="3">
    <source>
        <dbReference type="ARBA" id="ARBA00023295"/>
    </source>
</evidence>
<dbReference type="InterPro" id="IPR017853">
    <property type="entry name" value="GH"/>
</dbReference>
<dbReference type="AlphaFoldDB" id="A0A172Q7S2"/>
<gene>
    <name evidence="5" type="ORF">A0O21_05415</name>
</gene>
<evidence type="ECO:0000256" key="2">
    <source>
        <dbReference type="ARBA" id="ARBA00022801"/>
    </source>
</evidence>
<dbReference type="PRINTS" id="PR00131">
    <property type="entry name" value="GLHYDRLASE1"/>
</dbReference>
<keyword evidence="2" id="KW-0378">Hydrolase</keyword>
<evidence type="ECO:0000256" key="4">
    <source>
        <dbReference type="RuleBase" id="RU003690"/>
    </source>
</evidence>
<evidence type="ECO:0000313" key="6">
    <source>
        <dbReference type="Proteomes" id="UP000077317"/>
    </source>
</evidence>
<keyword evidence="3" id="KW-0326">Glycosidase</keyword>
<dbReference type="PANTHER" id="PTHR10353:SF296">
    <property type="entry name" value="6-PHOSPHO-BETA-GLUCOSIDASE"/>
    <property type="match status" value="1"/>
</dbReference>
<dbReference type="OrthoDB" id="1637462at2"/>
<evidence type="ECO:0000256" key="1">
    <source>
        <dbReference type="ARBA" id="ARBA00010838"/>
    </source>
</evidence>
<dbReference type="SUPFAM" id="SSF51445">
    <property type="entry name" value="(Trans)glycosidases"/>
    <property type="match status" value="1"/>
</dbReference>
<dbReference type="GO" id="GO:0016052">
    <property type="term" value="P:carbohydrate catabolic process"/>
    <property type="evidence" value="ECO:0007669"/>
    <property type="project" value="TreeGrafter"/>
</dbReference>
<keyword evidence="6" id="KW-1185">Reference proteome</keyword>
<reference evidence="6" key="2">
    <citation type="submission" date="2016-03" db="EMBL/GenBank/DDBJ databases">
        <title>Streptococcus antelopensis sp. nov., isolated from the feces of the Tibetan antelope (Pantholops hodgsonii) in Hoh Xil National Nature Reserve, Qinghai, China.</title>
        <authorList>
            <person name="Bai X."/>
        </authorList>
    </citation>
    <scope>NUCLEOTIDE SEQUENCE [LARGE SCALE GENOMIC DNA]</scope>
    <source>
        <strain evidence="6">TA 26</strain>
    </source>
</reference>
<evidence type="ECO:0000313" key="5">
    <source>
        <dbReference type="EMBL" id="AND79506.1"/>
    </source>
</evidence>
<dbReference type="Proteomes" id="UP000077317">
    <property type="component" value="Chromosome"/>
</dbReference>
<sequence>MTFPKDFLWGGATAANQCEGAYLEDGKGLSVPDMLLGGDVDTPRTFLPKTDPNAFYPSHEAIDFYHHYKEDIAMFAEMGWGVFRLSINWGRIFPNGDDAEPNEAGLAFYDKVFDECHKHGIEPLVTLCHYEIPWNIVTQYHGFYSRQTIDLFTKYARTCFERYKDKVKYWLTFNEINIPLMGGGHSGLGNLYGLGLMQDEDINSETPIPLSDLKDNPQMRFEALHNQFVASALAVQAGHEINPDFKIGNMIAHITTYPLTPNPKDILENQRNMHISNDLCGDVQVRGAYPDFAFRYFKENQIDVSYITEADKEILKEGTVDFYTFSYYMTNCITVDESAEKIGGNMSMGAKNPYLKASDWGWQIDPDGLRYTLNLLHDRYPDTPLMVVENGFGAFDQVEADGSIHDDYRIAYFKEHIKAMDEAVEDGVPLIGYTTWGPIDLVSAGTGQYAKRYGFIYVDRHDDGTGDFSRSRKDSFYWYQKVCQSNGADLG</sequence>
<dbReference type="Pfam" id="PF00232">
    <property type="entry name" value="Glyco_hydro_1"/>
    <property type="match status" value="1"/>
</dbReference>
<dbReference type="EMBL" id="CP014699">
    <property type="protein sequence ID" value="AND79506.1"/>
    <property type="molecule type" value="Genomic_DNA"/>
</dbReference>
<name>A0A172Q7S2_9STRE</name>
<accession>A0A172Q7S2</accession>
<reference evidence="5 6" key="1">
    <citation type="journal article" date="2016" name="Int. J. Syst. Evol. Microbiol.">
        <title>Streptococcuspantholopis sp. nov., isolated from faeces of the Tibetan antelope (Pantholops hodgsonii).</title>
        <authorList>
            <person name="Bai X."/>
            <person name="Xiong Y."/>
            <person name="Lu S."/>
            <person name="Jin D."/>
            <person name="Lai X."/>
            <person name="Yang J."/>
            <person name="Niu L."/>
            <person name="Hu S."/>
            <person name="Meng X."/>
            <person name="Pu J."/>
            <person name="Ye C."/>
            <person name="Xu J."/>
        </authorList>
    </citation>
    <scope>NUCLEOTIDE SEQUENCE [LARGE SCALE GENOMIC DNA]</scope>
    <source>
        <strain evidence="5 6">TA 26</strain>
    </source>
</reference>
<dbReference type="InterPro" id="IPR033132">
    <property type="entry name" value="GH_1_N_CS"/>
</dbReference>
<dbReference type="KEGG" id="spat:A0O21_05415"/>
<dbReference type="GO" id="GO:0008422">
    <property type="term" value="F:beta-glucosidase activity"/>
    <property type="evidence" value="ECO:0007669"/>
    <property type="project" value="TreeGrafter"/>
</dbReference>
<dbReference type="STRING" id="1811193.A0O21_05415"/>
<dbReference type="InterPro" id="IPR001360">
    <property type="entry name" value="Glyco_hydro_1"/>
</dbReference>
<dbReference type="GO" id="GO:0005829">
    <property type="term" value="C:cytosol"/>
    <property type="evidence" value="ECO:0007669"/>
    <property type="project" value="TreeGrafter"/>
</dbReference>